<accession>A0A2A5B1U5</accession>
<feature type="transmembrane region" description="Helical" evidence="1">
    <location>
        <begin position="201"/>
        <end position="223"/>
    </location>
</feature>
<evidence type="ECO:0000313" key="2">
    <source>
        <dbReference type="EMBL" id="PCJ25445.1"/>
    </source>
</evidence>
<proteinExistence type="predicted"/>
<dbReference type="EMBL" id="NVVJ01000017">
    <property type="protein sequence ID" value="PCJ25445.1"/>
    <property type="molecule type" value="Genomic_DNA"/>
</dbReference>
<name>A0A2A5B1U5_9GAMM</name>
<keyword evidence="1" id="KW-0472">Membrane</keyword>
<sequence length="500" mass="56424">MNYNWRKLDIRIYAVMASLLISVYTLAFPDSPNNDAYIYIRTADLFLNEGLSAAFQYYEWATYSMLLGLVSLIGLDLFSAGLLVNALFYAVLVFAFVSLVKEIDDSKKLSVFAAISILVYPQLNEYRYFIIRDPGFWAFSVLALWQYLQYSSSRSIIHAFAFCGSLLIAATFRVEAVAYLLVTPLAILFDNRHERKVCIRLFFTLTGITVSAIVLATVFLSIIGLDVSGLFLGFISVYQPFIDSFFNSDQAQITELSRLLFNEHAASHSQEYITIFLGAGFFAILLATLFKAIGGSYLAVIIFGAFKKHIQLSRYFVTPLIAYLLVNALILFAFLFITKFLTTRYAMLFCIVLAVFVPVILWRVISSIRVEKLKAAYIVLALFFTYCGIDSYYSFGGKKDYVLDSINWLSENTTSTSGLVTNNRAIAYSTGKVENYDVVLRLLTEQQVLSGVAGDTIAIEMNREMEGLLSSTSIAPYLKLQTAFPDMQKQRLRIYQRINP</sequence>
<evidence type="ECO:0000313" key="3">
    <source>
        <dbReference type="Proteomes" id="UP000218327"/>
    </source>
</evidence>
<keyword evidence="1" id="KW-0812">Transmembrane</keyword>
<feature type="transmembrane region" description="Helical" evidence="1">
    <location>
        <begin position="377"/>
        <end position="395"/>
    </location>
</feature>
<feature type="transmembrane region" description="Helical" evidence="1">
    <location>
        <begin position="272"/>
        <end position="303"/>
    </location>
</feature>
<evidence type="ECO:0008006" key="4">
    <source>
        <dbReference type="Google" id="ProtNLM"/>
    </source>
</evidence>
<feature type="transmembrane region" description="Helical" evidence="1">
    <location>
        <begin position="106"/>
        <end position="123"/>
    </location>
</feature>
<feature type="transmembrane region" description="Helical" evidence="1">
    <location>
        <begin position="82"/>
        <end position="100"/>
    </location>
</feature>
<evidence type="ECO:0000256" key="1">
    <source>
        <dbReference type="SAM" id="Phobius"/>
    </source>
</evidence>
<feature type="transmembrane region" description="Helical" evidence="1">
    <location>
        <begin position="156"/>
        <end position="189"/>
    </location>
</feature>
<reference evidence="3" key="1">
    <citation type="submission" date="2017-08" db="EMBL/GenBank/DDBJ databases">
        <title>A dynamic microbial community with high functional redundancy inhabits the cold, oxic subseafloor aquifer.</title>
        <authorList>
            <person name="Tully B.J."/>
            <person name="Wheat C.G."/>
            <person name="Glazer B.T."/>
            <person name="Huber J.A."/>
        </authorList>
    </citation>
    <scope>NUCLEOTIDE SEQUENCE [LARGE SCALE GENOMIC DNA]</scope>
</reference>
<feature type="transmembrane region" description="Helical" evidence="1">
    <location>
        <begin position="315"/>
        <end position="337"/>
    </location>
</feature>
<protein>
    <recommendedName>
        <fullName evidence="4">Glycosyltransferase RgtA/B/C/D-like domain-containing protein</fullName>
    </recommendedName>
</protein>
<organism evidence="2 3">
    <name type="scientific">SAR86 cluster bacterium</name>
    <dbReference type="NCBI Taxonomy" id="2030880"/>
    <lineage>
        <taxon>Bacteria</taxon>
        <taxon>Pseudomonadati</taxon>
        <taxon>Pseudomonadota</taxon>
        <taxon>Gammaproteobacteria</taxon>
        <taxon>SAR86 cluster</taxon>
    </lineage>
</organism>
<feature type="transmembrane region" description="Helical" evidence="1">
    <location>
        <begin position="12"/>
        <end position="29"/>
    </location>
</feature>
<gene>
    <name evidence="2" type="ORF">COA96_07365</name>
</gene>
<keyword evidence="1" id="KW-1133">Transmembrane helix</keyword>
<dbReference type="AlphaFoldDB" id="A0A2A5B1U5"/>
<feature type="transmembrane region" description="Helical" evidence="1">
    <location>
        <begin position="343"/>
        <end position="365"/>
    </location>
</feature>
<dbReference type="Proteomes" id="UP000218327">
    <property type="component" value="Unassembled WGS sequence"/>
</dbReference>
<comment type="caution">
    <text evidence="2">The sequence shown here is derived from an EMBL/GenBank/DDBJ whole genome shotgun (WGS) entry which is preliminary data.</text>
</comment>